<dbReference type="AlphaFoldDB" id="U1WRS1"/>
<dbReference type="GeneID" id="92841957"/>
<protein>
    <recommendedName>
        <fullName evidence="4">Type 4 fimbrial biogenesis protein PilX N-terminal domain-containing protein</fullName>
    </recommendedName>
</protein>
<comment type="caution">
    <text evidence="2">The sequence shown here is derived from an EMBL/GenBank/DDBJ whole genome shotgun (WGS) entry which is preliminary data.</text>
</comment>
<evidence type="ECO:0000256" key="1">
    <source>
        <dbReference type="SAM" id="MobiDB-lite"/>
    </source>
</evidence>
<name>U1WRS1_ANEAE</name>
<proteinExistence type="predicted"/>
<evidence type="ECO:0008006" key="4">
    <source>
        <dbReference type="Google" id="ProtNLM"/>
    </source>
</evidence>
<dbReference type="eggNOG" id="ENOG5033EU5">
    <property type="taxonomic scope" value="Bacteria"/>
</dbReference>
<dbReference type="Proteomes" id="UP000016511">
    <property type="component" value="Unassembled WGS sequence"/>
</dbReference>
<dbReference type="PATRIC" id="fig|649747.3.peg.542"/>
<feature type="region of interest" description="Disordered" evidence="1">
    <location>
        <begin position="295"/>
        <end position="322"/>
    </location>
</feature>
<dbReference type="RefSeq" id="WP_021622905.1">
    <property type="nucleotide sequence ID" value="NZ_KE952840.1"/>
</dbReference>
<keyword evidence="3" id="KW-1185">Reference proteome</keyword>
<reference evidence="2 3" key="1">
    <citation type="submission" date="2013-08" db="EMBL/GenBank/DDBJ databases">
        <authorList>
            <person name="Weinstock G."/>
            <person name="Sodergren E."/>
            <person name="Wylie T."/>
            <person name="Fulton L."/>
            <person name="Fulton R."/>
            <person name="Fronick C."/>
            <person name="O'Laughlin M."/>
            <person name="Godfrey J."/>
            <person name="Miner T."/>
            <person name="Herter B."/>
            <person name="Appelbaum E."/>
            <person name="Cordes M."/>
            <person name="Lek S."/>
            <person name="Wollam A."/>
            <person name="Pepin K.H."/>
            <person name="Palsikar V.B."/>
            <person name="Mitreva M."/>
            <person name="Wilson R.K."/>
        </authorList>
    </citation>
    <scope>NUCLEOTIDE SEQUENCE [LARGE SCALE GENOMIC DNA]</scope>
    <source>
        <strain evidence="2 3">ATCC 12856</strain>
    </source>
</reference>
<evidence type="ECO:0000313" key="3">
    <source>
        <dbReference type="Proteomes" id="UP000016511"/>
    </source>
</evidence>
<dbReference type="STRING" id="649747.HMPREF0083_00610"/>
<dbReference type="EMBL" id="AWSJ01000045">
    <property type="protein sequence ID" value="ERI11294.1"/>
    <property type="molecule type" value="Genomic_DNA"/>
</dbReference>
<feature type="compositionally biased region" description="Basic and acidic residues" evidence="1">
    <location>
        <begin position="257"/>
        <end position="267"/>
    </location>
</feature>
<dbReference type="HOGENOM" id="CLU_437866_0_0_9"/>
<feature type="region of interest" description="Disordered" evidence="1">
    <location>
        <begin position="257"/>
        <end position="276"/>
    </location>
</feature>
<evidence type="ECO:0000313" key="2">
    <source>
        <dbReference type="EMBL" id="ERI11294.1"/>
    </source>
</evidence>
<sequence length="624" mass="69580">MTILRNEKGAALLIVFLILILFTVLGISVMTTTMQSAQIRKFTDSEIEGKMLADIGLTYFQEYIEEKLKDKKPSENIDREVISFIEEIASPMHTIEDKNNIESKKILLPKVKGERGESGFAIFYELGNKIEYSDGSSELSQPYVRKVAVSVLGIPSGSNVSGTSQKKVRLNATVYINTIPAPFHSAVSTKGNLLLFGGTNIIGNVAANNIITTNQYYYKDEDEKFQTEKEDDNIPYIEGKVMLSNTGQLYQVDKNKDLSSYQDDKKKPNVTTSSEGVTKIPDFSLVGLKKEKLFTPLDTDTDTDREERSAPSDAPCIPGLEPPMVEATHRGIPDLFYDQKKVGEYIQQQLADAKESGTELITIGETDEPITFDEKDKDNGFSYYGNTPPNKKLYIESEQPDGNPSPLTVRLTGNELKDKINKLYIAPSDTSNTPKSVTVEMGRQDTFEKLDSEPKEEPFTYNGIIVIRGNLDIYNDIDMNGVIYVDGDVVIREATNKSKEKDNNKLAIIASGSLTLANRYIEAKFDDNVKKWTSKNGVEPSPLYAFLYTDNSLDIYSHISVNHIIGGIGIGDGQIALNTSREGASRAARLTIQFNRKIFEEAFPGLPSDQQFFLDLYDIEYTVP</sequence>
<organism evidence="2 3">
    <name type="scientific">Aneurinibacillus aneurinilyticus ATCC 12856</name>
    <dbReference type="NCBI Taxonomy" id="649747"/>
    <lineage>
        <taxon>Bacteria</taxon>
        <taxon>Bacillati</taxon>
        <taxon>Bacillota</taxon>
        <taxon>Bacilli</taxon>
        <taxon>Bacillales</taxon>
        <taxon>Paenibacillaceae</taxon>
        <taxon>Aneurinibacillus group</taxon>
        <taxon>Aneurinibacillus</taxon>
    </lineage>
</organism>
<gene>
    <name evidence="2" type="ORF">HMPREF0083_00610</name>
</gene>
<accession>U1WRS1</accession>